<evidence type="ECO:0000256" key="2">
    <source>
        <dbReference type="ARBA" id="ARBA00022475"/>
    </source>
</evidence>
<keyword evidence="6 9" id="KW-1133">Transmembrane helix</keyword>
<evidence type="ECO:0000256" key="1">
    <source>
        <dbReference type="ARBA" id="ARBA00004651"/>
    </source>
</evidence>
<keyword evidence="5" id="KW-0573">Peptidoglycan synthesis</keyword>
<organism evidence="10 11">
    <name type="scientific">Micrococcus cohnii</name>
    <dbReference type="NCBI Taxonomy" id="993416"/>
    <lineage>
        <taxon>Bacteria</taxon>
        <taxon>Bacillati</taxon>
        <taxon>Actinomycetota</taxon>
        <taxon>Actinomycetes</taxon>
        <taxon>Micrococcales</taxon>
        <taxon>Micrococcaceae</taxon>
        <taxon>Micrococcus</taxon>
    </lineage>
</organism>
<evidence type="ECO:0000256" key="3">
    <source>
        <dbReference type="ARBA" id="ARBA00022692"/>
    </source>
</evidence>
<feature type="transmembrane region" description="Helical" evidence="9">
    <location>
        <begin position="197"/>
        <end position="218"/>
    </location>
</feature>
<proteinExistence type="predicted"/>
<accession>A0A7W7GQ50</accession>
<evidence type="ECO:0000313" key="10">
    <source>
        <dbReference type="EMBL" id="MBB4736253.1"/>
    </source>
</evidence>
<dbReference type="GO" id="GO:0015648">
    <property type="term" value="F:lipid-linked peptidoglycan transporter activity"/>
    <property type="evidence" value="ECO:0007669"/>
    <property type="project" value="TreeGrafter"/>
</dbReference>
<feature type="transmembrane region" description="Helical" evidence="9">
    <location>
        <begin position="123"/>
        <end position="149"/>
    </location>
</feature>
<dbReference type="Proteomes" id="UP000540191">
    <property type="component" value="Unassembled WGS sequence"/>
</dbReference>
<feature type="transmembrane region" description="Helical" evidence="9">
    <location>
        <begin position="161"/>
        <end position="185"/>
    </location>
</feature>
<keyword evidence="3 9" id="KW-0812">Transmembrane</keyword>
<evidence type="ECO:0000313" key="11">
    <source>
        <dbReference type="Proteomes" id="UP000540191"/>
    </source>
</evidence>
<reference evidence="10 11" key="1">
    <citation type="submission" date="2020-08" db="EMBL/GenBank/DDBJ databases">
        <title>Sequencing the genomes of 1000 actinobacteria strains.</title>
        <authorList>
            <person name="Klenk H.-P."/>
        </authorList>
    </citation>
    <scope>NUCLEOTIDE SEQUENCE [LARGE SCALE GENOMIC DNA]</scope>
    <source>
        <strain evidence="10 11">DSM 23974</strain>
    </source>
</reference>
<evidence type="ECO:0000256" key="4">
    <source>
        <dbReference type="ARBA" id="ARBA00022960"/>
    </source>
</evidence>
<protein>
    <submittedName>
        <fullName evidence="10">Putative peptidoglycan lipid II flippase</fullName>
    </submittedName>
</protein>
<dbReference type="PANTHER" id="PTHR47019:SF1">
    <property type="entry name" value="LIPID II FLIPPASE MURJ"/>
    <property type="match status" value="1"/>
</dbReference>
<feature type="transmembrane region" description="Helical" evidence="9">
    <location>
        <begin position="92"/>
        <end position="111"/>
    </location>
</feature>
<name>A0A7W7GQ50_9MICC</name>
<keyword evidence="2" id="KW-1003">Cell membrane</keyword>
<feature type="transmembrane region" description="Helical" evidence="9">
    <location>
        <begin position="419"/>
        <end position="438"/>
    </location>
</feature>
<feature type="transmembrane region" description="Helical" evidence="9">
    <location>
        <begin position="529"/>
        <end position="546"/>
    </location>
</feature>
<feature type="transmembrane region" description="Helical" evidence="9">
    <location>
        <begin position="56"/>
        <end position="80"/>
    </location>
</feature>
<dbReference type="PANTHER" id="PTHR47019">
    <property type="entry name" value="LIPID II FLIPPASE MURJ"/>
    <property type="match status" value="1"/>
</dbReference>
<feature type="transmembrane region" description="Helical" evidence="9">
    <location>
        <begin position="385"/>
        <end position="407"/>
    </location>
</feature>
<feature type="transmembrane region" description="Helical" evidence="9">
    <location>
        <begin position="485"/>
        <end position="508"/>
    </location>
</feature>
<feature type="transmembrane region" description="Helical" evidence="9">
    <location>
        <begin position="552"/>
        <end position="577"/>
    </location>
</feature>
<dbReference type="AlphaFoldDB" id="A0A7W7GQ50"/>
<evidence type="ECO:0000256" key="7">
    <source>
        <dbReference type="ARBA" id="ARBA00023136"/>
    </source>
</evidence>
<dbReference type="InterPro" id="IPR051050">
    <property type="entry name" value="Lipid_II_flippase_MurJ/MviN"/>
</dbReference>
<dbReference type="GO" id="GO:0005886">
    <property type="term" value="C:plasma membrane"/>
    <property type="evidence" value="ECO:0007669"/>
    <property type="project" value="UniProtKB-SubCell"/>
</dbReference>
<keyword evidence="11" id="KW-1185">Reference proteome</keyword>
<dbReference type="GO" id="GO:0034204">
    <property type="term" value="P:lipid translocation"/>
    <property type="evidence" value="ECO:0007669"/>
    <property type="project" value="TreeGrafter"/>
</dbReference>
<evidence type="ECO:0000256" key="5">
    <source>
        <dbReference type="ARBA" id="ARBA00022984"/>
    </source>
</evidence>
<comment type="subcellular location">
    <subcellularLocation>
        <location evidence="1">Cell membrane</location>
        <topology evidence="1">Multi-pass membrane protein</topology>
    </subcellularLocation>
</comment>
<dbReference type="RefSeq" id="WP_158496882.1">
    <property type="nucleotide sequence ID" value="NZ_JACHNA010000001.1"/>
</dbReference>
<feature type="region of interest" description="Disordered" evidence="8">
    <location>
        <begin position="1"/>
        <end position="42"/>
    </location>
</feature>
<dbReference type="EMBL" id="JACHNA010000001">
    <property type="protein sequence ID" value="MBB4736253.1"/>
    <property type="molecule type" value="Genomic_DNA"/>
</dbReference>
<dbReference type="GO" id="GO:0008360">
    <property type="term" value="P:regulation of cell shape"/>
    <property type="evidence" value="ECO:0007669"/>
    <property type="project" value="UniProtKB-KW"/>
</dbReference>
<keyword evidence="4" id="KW-0133">Cell shape</keyword>
<comment type="caution">
    <text evidence="10">The sequence shown here is derived from an EMBL/GenBank/DDBJ whole genome shotgun (WGS) entry which is preliminary data.</text>
</comment>
<dbReference type="GO" id="GO:0009252">
    <property type="term" value="P:peptidoglycan biosynthetic process"/>
    <property type="evidence" value="ECO:0007669"/>
    <property type="project" value="UniProtKB-KW"/>
</dbReference>
<evidence type="ECO:0000256" key="9">
    <source>
        <dbReference type="SAM" id="Phobius"/>
    </source>
</evidence>
<evidence type="ECO:0000256" key="6">
    <source>
        <dbReference type="ARBA" id="ARBA00022989"/>
    </source>
</evidence>
<keyword evidence="7 9" id="KW-0472">Membrane</keyword>
<feature type="transmembrane region" description="Helical" evidence="9">
    <location>
        <begin position="238"/>
        <end position="259"/>
    </location>
</feature>
<dbReference type="NCBIfam" id="TIGR01695">
    <property type="entry name" value="murJ_mviN"/>
    <property type="match status" value="1"/>
</dbReference>
<feature type="transmembrane region" description="Helical" evidence="9">
    <location>
        <begin position="342"/>
        <end position="364"/>
    </location>
</feature>
<dbReference type="PRINTS" id="PR01806">
    <property type="entry name" value="VIRFACTRMVIN"/>
</dbReference>
<feature type="transmembrane region" description="Helical" evidence="9">
    <location>
        <begin position="459"/>
        <end position="479"/>
    </location>
</feature>
<gene>
    <name evidence="10" type="ORF">HDA30_001761</name>
</gene>
<evidence type="ECO:0000256" key="8">
    <source>
        <dbReference type="SAM" id="MobiDB-lite"/>
    </source>
</evidence>
<dbReference type="Pfam" id="PF03023">
    <property type="entry name" value="MurJ"/>
    <property type="match status" value="1"/>
</dbReference>
<sequence>MSSTHAPRTKHSAPPESPDAETTDSSAPAKDESAGHVPAGEKNAARSSAVMAAGTLLSRILGFVRAALLTVAIGSTALVADVFESANTIPNVIYMLLAGGVFNVVLVPQLIKHAKDADRGADYTSRLMTLAVLVMGGFTLVLTLAAAPLMATLTSGWSPEMLTLGTVFALWTLPQVFFYGLYAVVGQVLNANGRFGAYMWAPVLNNVVAIAAIVLYLAMFGRYAGGDQMADWTTTQTVILAGGHTLGIVAQALILFLPLRGLGIGLRPKFGWRGMGLRATGRLAGFTLITMVIGNVVNLLCSRLVTGATAARADAGSRVPGTQGWSEAMAQAAIPGLTAYNMAMLIAVLPHSVFVVSMATVLFNRLTRSIDEGDLVEARRTTGQGLRVFSIPLVFSTVAMIVLAGPLGRVFGSSADTALASGLAIGQVILILAIGLPFRSASFYLMRAFYASEDAKTPMIIQVTSALGVLALSYGAAALAPAWSYAYIVAATGTLSFVYQFVFAHVMIVRRYGDYGFASVVRAHAQTGLAAAGSAVLGCLVLWLLGGYSDGFAWSSIMTALISCAVVGLVMGLAYVVTLRMMRMAELDAFLRPLAARVPGLGRVVGA</sequence>
<dbReference type="InterPro" id="IPR004268">
    <property type="entry name" value="MurJ"/>
</dbReference>
<feature type="transmembrane region" description="Helical" evidence="9">
    <location>
        <begin position="280"/>
        <end position="300"/>
    </location>
</feature>
<dbReference type="CDD" id="cd13123">
    <property type="entry name" value="MATE_MurJ_like"/>
    <property type="match status" value="1"/>
</dbReference>